<dbReference type="Proteomes" id="UP000199501">
    <property type="component" value="Unassembled WGS sequence"/>
</dbReference>
<organism evidence="1 2">
    <name type="scientific">Actinokineospora iranica</name>
    <dbReference type="NCBI Taxonomy" id="1271860"/>
    <lineage>
        <taxon>Bacteria</taxon>
        <taxon>Bacillati</taxon>
        <taxon>Actinomycetota</taxon>
        <taxon>Actinomycetes</taxon>
        <taxon>Pseudonocardiales</taxon>
        <taxon>Pseudonocardiaceae</taxon>
        <taxon>Actinokineospora</taxon>
    </lineage>
</organism>
<dbReference type="EMBL" id="FMZZ01000007">
    <property type="protein sequence ID" value="SDD12810.1"/>
    <property type="molecule type" value="Genomic_DNA"/>
</dbReference>
<gene>
    <name evidence="1" type="ORF">SAMN05216174_107271</name>
</gene>
<dbReference type="AlphaFoldDB" id="A0A1G6S7D2"/>
<proteinExistence type="predicted"/>
<keyword evidence="2" id="KW-1185">Reference proteome</keyword>
<name>A0A1G6S7D2_9PSEU</name>
<reference evidence="2" key="1">
    <citation type="submission" date="2016-10" db="EMBL/GenBank/DDBJ databases">
        <authorList>
            <person name="Varghese N."/>
            <person name="Submissions S."/>
        </authorList>
    </citation>
    <scope>NUCLEOTIDE SEQUENCE [LARGE SCALE GENOMIC DNA]</scope>
    <source>
        <strain evidence="2">IBRC-M 10403</strain>
    </source>
</reference>
<evidence type="ECO:0000313" key="1">
    <source>
        <dbReference type="EMBL" id="SDD12810.1"/>
    </source>
</evidence>
<sequence>MVATAAMTAAAMTAVAVIGQRAEPVAGGDTAAVAAVSPPSGAAAVLPVNRSDPLLTGKFAVGGRARVAKLGSDLPLAKGGLFTANLAEGSVAGEVAVSGTLDLPPAPGYFVVFGFMPVTATSVLTQEGAATGVADIRDGLLNPDLDLTLHIRLALTDVRQDGVDLRVGPDCRTVAPLVIRLRGPIAMAPESPPSVFESVFDIPPFTGCGTAEDLSPLMTGLISGPGNRMTTELVFQGF</sequence>
<protein>
    <submittedName>
        <fullName evidence="1">Uncharacterized protein</fullName>
    </submittedName>
</protein>
<accession>A0A1G6S7D2</accession>
<evidence type="ECO:0000313" key="2">
    <source>
        <dbReference type="Proteomes" id="UP000199501"/>
    </source>
</evidence>